<dbReference type="Pfam" id="PF13392">
    <property type="entry name" value="HNH_3"/>
    <property type="match status" value="1"/>
</dbReference>
<dbReference type="EMBL" id="MN176227">
    <property type="protein sequence ID" value="QFR56354.1"/>
    <property type="molecule type" value="Genomic_DNA"/>
</dbReference>
<dbReference type="RefSeq" id="YP_010644452.1">
    <property type="nucleotide sequence ID" value="NC_070625.1"/>
</dbReference>
<dbReference type="InterPro" id="IPR003615">
    <property type="entry name" value="HNH_nuc"/>
</dbReference>
<proteinExistence type="predicted"/>
<organism evidence="3 4">
    <name type="scientific">Bacillus phage 049ML001</name>
    <dbReference type="NCBI Taxonomy" id="2601660"/>
    <lineage>
        <taxon>Viruses</taxon>
        <taxon>Duplodnaviria</taxon>
        <taxon>Heunggongvirae</taxon>
        <taxon>Uroviricota</taxon>
        <taxon>Caudoviricetes</taxon>
        <taxon>Trautnerviridae</taxon>
        <taxon>Polsinellivirinae</taxon>
        <taxon>Rivavirus</taxon>
        <taxon>Rivavirus rv049ML001</taxon>
    </lineage>
</organism>
<dbReference type="Proteomes" id="UP000326995">
    <property type="component" value="Segment"/>
</dbReference>
<dbReference type="KEGG" id="vg:77850678"/>
<keyword evidence="4" id="KW-1185">Reference proteome</keyword>
<gene>
    <name evidence="3" type="primary">51</name>
    <name evidence="3" type="ORF">049ML001_51</name>
</gene>
<dbReference type="InterPro" id="IPR044925">
    <property type="entry name" value="His-Me_finger_sf"/>
</dbReference>
<dbReference type="InterPro" id="IPR003647">
    <property type="entry name" value="Intron_nuc_1_rpt"/>
</dbReference>
<name>A0A5P8PI48_9CAUD</name>
<evidence type="ECO:0000259" key="1">
    <source>
        <dbReference type="Pfam" id="PF07463"/>
    </source>
</evidence>
<dbReference type="InterPro" id="IPR010902">
    <property type="entry name" value="NUMOD4"/>
</dbReference>
<evidence type="ECO:0000313" key="4">
    <source>
        <dbReference type="Proteomes" id="UP000326995"/>
    </source>
</evidence>
<accession>A0A5P8PI48</accession>
<dbReference type="SUPFAM" id="SSF54060">
    <property type="entry name" value="His-Me finger endonucleases"/>
    <property type="match status" value="1"/>
</dbReference>
<feature type="domain" description="HNH nuclease" evidence="2">
    <location>
        <begin position="55"/>
        <end position="98"/>
    </location>
</feature>
<dbReference type="Gene3D" id="3.90.75.20">
    <property type="match status" value="1"/>
</dbReference>
<keyword evidence="3" id="KW-0378">Hydrolase</keyword>
<keyword evidence="3" id="KW-0255">Endonuclease</keyword>
<evidence type="ECO:0000259" key="2">
    <source>
        <dbReference type="Pfam" id="PF13392"/>
    </source>
</evidence>
<dbReference type="GO" id="GO:0004519">
    <property type="term" value="F:endonuclease activity"/>
    <property type="evidence" value="ECO:0007669"/>
    <property type="project" value="UniProtKB-KW"/>
</dbReference>
<dbReference type="Pfam" id="PF07463">
    <property type="entry name" value="NUMOD4"/>
    <property type="match status" value="1"/>
</dbReference>
<dbReference type="GeneID" id="77850678"/>
<keyword evidence="3" id="KW-0540">Nuclease</keyword>
<feature type="domain" description="NUMOD4" evidence="1">
    <location>
        <begin position="3"/>
        <end position="43"/>
    </location>
</feature>
<sequence length="163" mass="18976">MEEVWRDIPGYVGIYEVSTLGRVRKKEGGRILKARKSRGYMRLWLYKDKIKKDWYVHRLVALAFLYRPPGKELINHIDGDKTNNYFLNLEWCDHKENLMHAYMTGANKSPIKVTLVDPRTKKHLPFYSMGAASRFLGHHSGYISRKVGNGNFEADGYIIKLEA</sequence>
<dbReference type="SMART" id="SM00497">
    <property type="entry name" value="IENR1"/>
    <property type="match status" value="1"/>
</dbReference>
<dbReference type="GO" id="GO:0016788">
    <property type="term" value="F:hydrolase activity, acting on ester bonds"/>
    <property type="evidence" value="ECO:0007669"/>
    <property type="project" value="InterPro"/>
</dbReference>
<reference evidence="3 4" key="1">
    <citation type="submission" date="2019-07" db="EMBL/GenBank/DDBJ databases">
        <authorList>
            <person name="Tomko B.E."/>
            <person name="Krukonis G.P."/>
            <person name="Delesalle V.A."/>
        </authorList>
    </citation>
    <scope>NUCLEOTIDE SEQUENCE [LARGE SCALE GENOMIC DNA]</scope>
</reference>
<protein>
    <submittedName>
        <fullName evidence="3">HNH endonuclease</fullName>
    </submittedName>
</protein>
<evidence type="ECO:0000313" key="3">
    <source>
        <dbReference type="EMBL" id="QFR56354.1"/>
    </source>
</evidence>